<evidence type="ECO:0000256" key="5">
    <source>
        <dbReference type="ARBA" id="ARBA00022723"/>
    </source>
</evidence>
<dbReference type="InterPro" id="IPR004181">
    <property type="entry name" value="Znf_MIZ"/>
</dbReference>
<keyword evidence="6 10" id="KW-0863">Zinc-finger</keyword>
<gene>
    <name evidence="13" type="ORF">AXG93_4145s1130</name>
    <name evidence="12" type="ORF">Mp_1g09520</name>
</gene>
<dbReference type="Gene3D" id="3.30.40.10">
    <property type="entry name" value="Zinc/RING finger domain, C3HC4 (zinc finger)"/>
    <property type="match status" value="1"/>
</dbReference>
<dbReference type="InterPro" id="IPR013083">
    <property type="entry name" value="Znf_RING/FYVE/PHD"/>
</dbReference>
<name>A0A176WMB8_MARPO</name>
<dbReference type="PROSITE" id="PS51044">
    <property type="entry name" value="ZF_SP_RING"/>
    <property type="match status" value="1"/>
</dbReference>
<dbReference type="PANTHER" id="PTHR21330">
    <property type="entry name" value="E3 SUMO-PROTEIN LIGASE NSE2"/>
    <property type="match status" value="1"/>
</dbReference>
<dbReference type="GO" id="GO:0005634">
    <property type="term" value="C:nucleus"/>
    <property type="evidence" value="ECO:0007669"/>
    <property type="project" value="UniProtKB-SubCell"/>
</dbReference>
<reference evidence="15" key="3">
    <citation type="journal article" date="2020" name="Curr. Biol.">
        <title>Chromatin organization in early land plants reveals an ancestral association between H3K27me3, transposons, and constitutive heterochromatin.</title>
        <authorList>
            <person name="Montgomery S.A."/>
            <person name="Tanizawa Y."/>
            <person name="Galik B."/>
            <person name="Wang N."/>
            <person name="Ito T."/>
            <person name="Mochizuki T."/>
            <person name="Akimcheva S."/>
            <person name="Bowman J.L."/>
            <person name="Cognat V."/>
            <person name="Marechal-Drouard L."/>
            <person name="Ekker H."/>
            <person name="Hong S.F."/>
            <person name="Kohchi T."/>
            <person name="Lin S.S."/>
            <person name="Liu L.D."/>
            <person name="Nakamura Y."/>
            <person name="Valeeva L.R."/>
            <person name="Shakirov E.V."/>
            <person name="Shippen D.E."/>
            <person name="Wei W.L."/>
            <person name="Yagura M."/>
            <person name="Yamaoka S."/>
            <person name="Yamato K.T."/>
            <person name="Liu C."/>
            <person name="Berger F."/>
        </authorList>
    </citation>
    <scope>NUCLEOTIDE SEQUENCE [LARGE SCALE GENOMIC DNA]</scope>
    <source>
        <strain evidence="15">Tak-1</strain>
    </source>
</reference>
<dbReference type="AlphaFoldDB" id="A0A176WMB8"/>
<dbReference type="CDD" id="cd16651">
    <property type="entry name" value="SPL-RING_NSE2"/>
    <property type="match status" value="1"/>
</dbReference>
<evidence type="ECO:0000256" key="8">
    <source>
        <dbReference type="ARBA" id="ARBA00022833"/>
    </source>
</evidence>
<evidence type="ECO:0000259" key="11">
    <source>
        <dbReference type="PROSITE" id="PS51044"/>
    </source>
</evidence>
<dbReference type="GO" id="GO:0061665">
    <property type="term" value="F:SUMO ligase activity"/>
    <property type="evidence" value="ECO:0007669"/>
    <property type="project" value="TreeGrafter"/>
</dbReference>
<dbReference type="SUPFAM" id="SSF57850">
    <property type="entry name" value="RING/U-box"/>
    <property type="match status" value="1"/>
</dbReference>
<keyword evidence="8" id="KW-0862">Zinc</keyword>
<dbReference type="GO" id="GO:0000724">
    <property type="term" value="P:double-strand break repair via homologous recombination"/>
    <property type="evidence" value="ECO:0007669"/>
    <property type="project" value="InterPro"/>
</dbReference>
<evidence type="ECO:0000256" key="1">
    <source>
        <dbReference type="ARBA" id="ARBA00004123"/>
    </source>
</evidence>
<dbReference type="GO" id="GO:0030915">
    <property type="term" value="C:Smc5-Smc6 complex"/>
    <property type="evidence" value="ECO:0007669"/>
    <property type="project" value="InterPro"/>
</dbReference>
<evidence type="ECO:0000256" key="10">
    <source>
        <dbReference type="PROSITE-ProRule" id="PRU00452"/>
    </source>
</evidence>
<dbReference type="Proteomes" id="UP001162541">
    <property type="component" value="Chromosome 1"/>
</dbReference>
<dbReference type="Pfam" id="PF11789">
    <property type="entry name" value="zf-Nse"/>
    <property type="match status" value="1"/>
</dbReference>
<organism evidence="13 14">
    <name type="scientific">Marchantia polymorpha subsp. ruderalis</name>
    <dbReference type="NCBI Taxonomy" id="1480154"/>
    <lineage>
        <taxon>Eukaryota</taxon>
        <taxon>Viridiplantae</taxon>
        <taxon>Streptophyta</taxon>
        <taxon>Embryophyta</taxon>
        <taxon>Marchantiophyta</taxon>
        <taxon>Marchantiopsida</taxon>
        <taxon>Marchantiidae</taxon>
        <taxon>Marchantiales</taxon>
        <taxon>Marchantiaceae</taxon>
        <taxon>Marchantia</taxon>
    </lineage>
</organism>
<dbReference type="EMBL" id="AP019866">
    <property type="protein sequence ID" value="BBM97928.1"/>
    <property type="molecule type" value="Genomic_DNA"/>
</dbReference>
<proteinExistence type="inferred from homology"/>
<dbReference type="GO" id="GO:0016925">
    <property type="term" value="P:protein sumoylation"/>
    <property type="evidence" value="ECO:0007669"/>
    <property type="project" value="UniProtKB-UniPathway"/>
</dbReference>
<keyword evidence="9" id="KW-0539">Nucleus</keyword>
<evidence type="ECO:0000313" key="12">
    <source>
        <dbReference type="EMBL" id="BBM97928.1"/>
    </source>
</evidence>
<protein>
    <recommendedName>
        <fullName evidence="11">SP-RING-type domain-containing protein</fullName>
    </recommendedName>
</protein>
<evidence type="ECO:0000313" key="14">
    <source>
        <dbReference type="Proteomes" id="UP000077202"/>
    </source>
</evidence>
<evidence type="ECO:0000313" key="13">
    <source>
        <dbReference type="EMBL" id="OAE34278.1"/>
    </source>
</evidence>
<keyword evidence="7" id="KW-0833">Ubl conjugation pathway</keyword>
<evidence type="ECO:0000256" key="4">
    <source>
        <dbReference type="ARBA" id="ARBA00022679"/>
    </source>
</evidence>
<sequence>MAAATERIRSAARNLEGTARSLQSDMYAQCVLFKMVAEDLEREHDSVSVEKIRGALLETVECTHSLEHHCLALSSLSANFATGNEVADFEKVLYETSAESRRVQAFDPRQHTCYEQFNQSIWNIHHAGEAAPGQEQDEIVMLTSQYGVKNTNCPLSGKPVTQLDDPVRSKDCEHIYEKAAVLEYIRKHNREHPRKKCKCACAGCPKELLAANFVCDASLKMSIQELRLRERANTQRAHVADFTGENHSDDD</sequence>
<keyword evidence="14" id="KW-1185">Reference proteome</keyword>
<dbReference type="InterPro" id="IPR026846">
    <property type="entry name" value="Nse2(Mms21)"/>
</dbReference>
<comment type="subcellular location">
    <subcellularLocation>
        <location evidence="1">Nucleus</location>
    </subcellularLocation>
</comment>
<feature type="domain" description="SP-RING-type" evidence="11">
    <location>
        <begin position="135"/>
        <end position="228"/>
    </location>
</feature>
<dbReference type="Proteomes" id="UP000077202">
    <property type="component" value="Unassembled WGS sequence"/>
</dbReference>
<dbReference type="GO" id="GO:0008270">
    <property type="term" value="F:zinc ion binding"/>
    <property type="evidence" value="ECO:0007669"/>
    <property type="project" value="UniProtKB-KW"/>
</dbReference>
<dbReference type="PANTHER" id="PTHR21330:SF1">
    <property type="entry name" value="E3 SUMO-PROTEIN LIGASE NSE2"/>
    <property type="match status" value="1"/>
</dbReference>
<reference evidence="12" key="2">
    <citation type="journal article" date="2019" name="Curr. Biol.">
        <title>Chromatin organization in early land plants reveals an ancestral association between H3K27me3, transposons, and constitutive heterochromatin.</title>
        <authorList>
            <person name="Montgomery S.A."/>
            <person name="Tanizawa Y."/>
            <person name="Galik B."/>
            <person name="Wang N."/>
            <person name="Ito T."/>
            <person name="Mochizuki T."/>
            <person name="Akimcheva S."/>
            <person name="Bowman J."/>
            <person name="Cognat V."/>
            <person name="Drouard L."/>
            <person name="Ekker H."/>
            <person name="Houng S."/>
            <person name="Kohchi T."/>
            <person name="Lin S."/>
            <person name="Liu L.D."/>
            <person name="Nakamura Y."/>
            <person name="Valeeva L.R."/>
            <person name="Shakirov E.V."/>
            <person name="Shippen D.E."/>
            <person name="Wei W."/>
            <person name="Yagura M."/>
            <person name="Yamaoka S."/>
            <person name="Yamato K.T."/>
            <person name="Liu C."/>
            <person name="Berger F."/>
        </authorList>
    </citation>
    <scope>NUCLEOTIDE SEQUENCE [LARGE SCALE GENOMIC DNA]</scope>
    <source>
        <strain evidence="12">Tak-1</strain>
    </source>
</reference>
<evidence type="ECO:0000256" key="2">
    <source>
        <dbReference type="ARBA" id="ARBA00004718"/>
    </source>
</evidence>
<evidence type="ECO:0000256" key="3">
    <source>
        <dbReference type="ARBA" id="ARBA00008212"/>
    </source>
</evidence>
<evidence type="ECO:0000313" key="15">
    <source>
        <dbReference type="Proteomes" id="UP001162541"/>
    </source>
</evidence>
<evidence type="ECO:0000256" key="6">
    <source>
        <dbReference type="ARBA" id="ARBA00022771"/>
    </source>
</evidence>
<comment type="similarity">
    <text evidence="3">Belongs to the NSE2 family.</text>
</comment>
<dbReference type="EMBL" id="LVLJ01000431">
    <property type="protein sequence ID" value="OAE34278.1"/>
    <property type="molecule type" value="Genomic_DNA"/>
</dbReference>
<dbReference type="UniPathway" id="UPA00886"/>
<keyword evidence="4" id="KW-0808">Transferase</keyword>
<evidence type="ECO:0000256" key="9">
    <source>
        <dbReference type="ARBA" id="ARBA00023242"/>
    </source>
</evidence>
<keyword evidence="5" id="KW-0479">Metal-binding</keyword>
<evidence type="ECO:0000256" key="7">
    <source>
        <dbReference type="ARBA" id="ARBA00022786"/>
    </source>
</evidence>
<reference evidence="13 14" key="1">
    <citation type="submission" date="2016-03" db="EMBL/GenBank/DDBJ databases">
        <title>Mechanisms controlling the formation of the plant cell surface in tip-growing cells are functionally conserved among land plants.</title>
        <authorList>
            <person name="Honkanen S."/>
            <person name="Jones V.A."/>
            <person name="Morieri G."/>
            <person name="Champion C."/>
            <person name="Hetherington A.J."/>
            <person name="Kelly S."/>
            <person name="Saint-Marcoux D."/>
            <person name="Proust H."/>
            <person name="Prescott H."/>
            <person name="Dolan L."/>
        </authorList>
    </citation>
    <scope>NUCLEOTIDE SEQUENCE [LARGE SCALE GENOMIC DNA]</scope>
    <source>
        <strain evidence="14">cv. Tak-1 and cv. Tak-2</strain>
        <tissue evidence="13">Whole gametophyte</tissue>
    </source>
</reference>
<accession>A0A176WMB8</accession>
<comment type="pathway">
    <text evidence="2">Protein modification; protein sumoylation.</text>
</comment>